<dbReference type="GO" id="GO:0005524">
    <property type="term" value="F:ATP binding"/>
    <property type="evidence" value="ECO:0007669"/>
    <property type="project" value="UniProtKB-KW"/>
</dbReference>
<dbReference type="PROSITE" id="PS00455">
    <property type="entry name" value="AMP_BINDING"/>
    <property type="match status" value="1"/>
</dbReference>
<dbReference type="Proteomes" id="UP000799640">
    <property type="component" value="Unassembled WGS sequence"/>
</dbReference>
<dbReference type="GO" id="GO:0005324">
    <property type="term" value="F:long-chain fatty acid transmembrane transporter activity"/>
    <property type="evidence" value="ECO:0007669"/>
    <property type="project" value="TreeGrafter"/>
</dbReference>
<evidence type="ECO:0000256" key="3">
    <source>
        <dbReference type="ARBA" id="ARBA00022741"/>
    </source>
</evidence>
<evidence type="ECO:0000256" key="1">
    <source>
        <dbReference type="ARBA" id="ARBA00006432"/>
    </source>
</evidence>
<evidence type="ECO:0000259" key="6">
    <source>
        <dbReference type="Pfam" id="PF13193"/>
    </source>
</evidence>
<dbReference type="Gene3D" id="3.40.50.12780">
    <property type="entry name" value="N-terminal domain of ligase-like"/>
    <property type="match status" value="1"/>
</dbReference>
<evidence type="ECO:0000313" key="7">
    <source>
        <dbReference type="EMBL" id="KAF2403525.1"/>
    </source>
</evidence>
<dbReference type="InterPro" id="IPR045851">
    <property type="entry name" value="AMP-bd_C_sf"/>
</dbReference>
<evidence type="ECO:0000313" key="8">
    <source>
        <dbReference type="Proteomes" id="UP000799640"/>
    </source>
</evidence>
<dbReference type="GO" id="GO:0005811">
    <property type="term" value="C:lipid droplet"/>
    <property type="evidence" value="ECO:0007669"/>
    <property type="project" value="TreeGrafter"/>
</dbReference>
<dbReference type="FunFam" id="3.30.300.30:FF:000002">
    <property type="entry name" value="Long-chain fatty acid transport protein 1"/>
    <property type="match status" value="1"/>
</dbReference>
<dbReference type="GO" id="GO:0004467">
    <property type="term" value="F:long-chain fatty acid-CoA ligase activity"/>
    <property type="evidence" value="ECO:0007669"/>
    <property type="project" value="TreeGrafter"/>
</dbReference>
<keyword evidence="2" id="KW-0436">Ligase</keyword>
<dbReference type="InterPro" id="IPR025110">
    <property type="entry name" value="AMP-bd_C"/>
</dbReference>
<dbReference type="GO" id="GO:0009898">
    <property type="term" value="C:cytoplasmic side of plasma membrane"/>
    <property type="evidence" value="ECO:0007669"/>
    <property type="project" value="TreeGrafter"/>
</dbReference>
<keyword evidence="4" id="KW-0067">ATP-binding</keyword>
<dbReference type="PANTHER" id="PTHR43107">
    <property type="entry name" value="LONG-CHAIN FATTY ACID TRANSPORT PROTEIN"/>
    <property type="match status" value="1"/>
</dbReference>
<dbReference type="InterPro" id="IPR042099">
    <property type="entry name" value="ANL_N_sf"/>
</dbReference>
<protein>
    <submittedName>
        <fullName evidence="7">Fatty-acyl-CoA synthase</fullName>
    </submittedName>
</protein>
<sequence length="633" mass="69759">MAFLPVAAAVAGTTAAAAYLDAKFHISHDLRMAKAAPDAKPTAKFMEESTKAGRILTYHVLEDQARIRPNDLFIMFEGREHTYGNFFDHVTRIGNWLLKDLDVQKDEIVAVDGGNSPEYLMLWFALEGIGACPSYINNNLTSKSLVHCVELCGCRYLLGEEDFRANIEPCGAELQEKGIQTLYYSWTFLSALSDTTPLPAERNLTSDLTSLNSLIYTSGSTGLPKGVPMIKGRELLIGRSIAAYLQLRPGDRMYTCMPLYHGAAHGLCVTPVIHSGAAIILGRKFSHARFWPEVRAGKANMIQYVGELCRYLINAPPSPQDKDHCVKMAWGNGMRPDVWPVFRERFGIETINELYAATDGMGGTYNPNRGPFTQGAIGLRGLLWRLNKGNVEVRVRIDPDTEEILRGPDGWAIKCRDGEAGETLHALDPNAQGLGFAGYHRNEAAGEKRKIRDVFRKGDLWFRSGDMQRQLPDGRVYFVDRLGDTFRWKSENVSTNEVADVIGTHPHVAEANVFGVSVPHADGRCGCAAIVPAEGVSVGAEDKPGTLDFADLARHALAQLPRYAVPIFIRVTPALDYTGTLKMQKGRLKREGVDPAVVGAAGDRLFWLPPGKDAYVPFGPAEWEALQAEKVRL</sequence>
<keyword evidence="3" id="KW-0547">Nucleotide-binding</keyword>
<dbReference type="AlphaFoldDB" id="A0A6G1I6A5"/>
<keyword evidence="8" id="KW-1185">Reference proteome</keyword>
<dbReference type="EMBL" id="ML996689">
    <property type="protein sequence ID" value="KAF2403525.1"/>
    <property type="molecule type" value="Genomic_DNA"/>
</dbReference>
<dbReference type="OrthoDB" id="10253869at2759"/>
<dbReference type="Pfam" id="PF13193">
    <property type="entry name" value="AMP-binding_C"/>
    <property type="match status" value="1"/>
</dbReference>
<proteinExistence type="inferred from homology"/>
<name>A0A6G1I6A5_9PEZI</name>
<gene>
    <name evidence="7" type="ORF">EJ06DRAFT_281825</name>
</gene>
<evidence type="ECO:0000259" key="5">
    <source>
        <dbReference type="Pfam" id="PF00501"/>
    </source>
</evidence>
<evidence type="ECO:0000256" key="2">
    <source>
        <dbReference type="ARBA" id="ARBA00022598"/>
    </source>
</evidence>
<dbReference type="Gene3D" id="3.30.300.30">
    <property type="match status" value="1"/>
</dbReference>
<organism evidence="7 8">
    <name type="scientific">Trichodelitschia bisporula</name>
    <dbReference type="NCBI Taxonomy" id="703511"/>
    <lineage>
        <taxon>Eukaryota</taxon>
        <taxon>Fungi</taxon>
        <taxon>Dikarya</taxon>
        <taxon>Ascomycota</taxon>
        <taxon>Pezizomycotina</taxon>
        <taxon>Dothideomycetes</taxon>
        <taxon>Dothideomycetes incertae sedis</taxon>
        <taxon>Phaeotrichales</taxon>
        <taxon>Phaeotrichaceae</taxon>
        <taxon>Trichodelitschia</taxon>
    </lineage>
</organism>
<reference evidence="7" key="1">
    <citation type="journal article" date="2020" name="Stud. Mycol.">
        <title>101 Dothideomycetes genomes: a test case for predicting lifestyles and emergence of pathogens.</title>
        <authorList>
            <person name="Haridas S."/>
            <person name="Albert R."/>
            <person name="Binder M."/>
            <person name="Bloem J."/>
            <person name="Labutti K."/>
            <person name="Salamov A."/>
            <person name="Andreopoulos B."/>
            <person name="Baker S."/>
            <person name="Barry K."/>
            <person name="Bills G."/>
            <person name="Bluhm B."/>
            <person name="Cannon C."/>
            <person name="Castanera R."/>
            <person name="Culley D."/>
            <person name="Daum C."/>
            <person name="Ezra D."/>
            <person name="Gonzalez J."/>
            <person name="Henrissat B."/>
            <person name="Kuo A."/>
            <person name="Liang C."/>
            <person name="Lipzen A."/>
            <person name="Lutzoni F."/>
            <person name="Magnuson J."/>
            <person name="Mondo S."/>
            <person name="Nolan M."/>
            <person name="Ohm R."/>
            <person name="Pangilinan J."/>
            <person name="Park H.-J."/>
            <person name="Ramirez L."/>
            <person name="Alfaro M."/>
            <person name="Sun H."/>
            <person name="Tritt A."/>
            <person name="Yoshinaga Y."/>
            <person name="Zwiers L.-H."/>
            <person name="Turgeon B."/>
            <person name="Goodwin S."/>
            <person name="Spatafora J."/>
            <person name="Crous P."/>
            <person name="Grigoriev I."/>
        </authorList>
    </citation>
    <scope>NUCLEOTIDE SEQUENCE</scope>
    <source>
        <strain evidence="7">CBS 262.69</strain>
    </source>
</reference>
<evidence type="ECO:0000256" key="4">
    <source>
        <dbReference type="ARBA" id="ARBA00022840"/>
    </source>
</evidence>
<dbReference type="PANTHER" id="PTHR43107:SF15">
    <property type="entry name" value="FATTY ACID TRANSPORT PROTEIN 3, ISOFORM A"/>
    <property type="match status" value="1"/>
</dbReference>
<dbReference type="SUPFAM" id="SSF56801">
    <property type="entry name" value="Acetyl-CoA synthetase-like"/>
    <property type="match status" value="1"/>
</dbReference>
<dbReference type="Pfam" id="PF00501">
    <property type="entry name" value="AMP-binding"/>
    <property type="match status" value="1"/>
</dbReference>
<dbReference type="InterPro" id="IPR020845">
    <property type="entry name" value="AMP-binding_CS"/>
</dbReference>
<dbReference type="GO" id="GO:0044539">
    <property type="term" value="P:long-chain fatty acid import into cell"/>
    <property type="evidence" value="ECO:0007669"/>
    <property type="project" value="TreeGrafter"/>
</dbReference>
<comment type="similarity">
    <text evidence="1">Belongs to the ATP-dependent AMP-binding enzyme family.</text>
</comment>
<dbReference type="GO" id="GO:0005777">
    <property type="term" value="C:peroxisome"/>
    <property type="evidence" value="ECO:0007669"/>
    <property type="project" value="TreeGrafter"/>
</dbReference>
<dbReference type="InterPro" id="IPR000873">
    <property type="entry name" value="AMP-dep_synth/lig_dom"/>
</dbReference>
<feature type="domain" description="AMP-dependent synthetase/ligase" evidence="5">
    <location>
        <begin position="61"/>
        <end position="406"/>
    </location>
</feature>
<accession>A0A6G1I6A5</accession>
<feature type="domain" description="AMP-binding enzyme C-terminal" evidence="6">
    <location>
        <begin position="497"/>
        <end position="580"/>
    </location>
</feature>